<dbReference type="AlphaFoldDB" id="A0A7C3KFF3"/>
<dbReference type="InterPro" id="IPR011050">
    <property type="entry name" value="Pectin_lyase_fold/virulence"/>
</dbReference>
<proteinExistence type="predicted"/>
<evidence type="ECO:0000313" key="2">
    <source>
        <dbReference type="EMBL" id="HFM99664.1"/>
    </source>
</evidence>
<dbReference type="InterPro" id="IPR022441">
    <property type="entry name" value="Para_beta_helix_rpt-2"/>
</dbReference>
<dbReference type="InterPro" id="IPR051465">
    <property type="entry name" value="Cell_Envelope_Struct_Comp"/>
</dbReference>
<sequence>MSGFNQAVLLPITVFLALASPGISLLLQAAEISPVKPDSPQTLAQVPSGATVLYVNPVAGTDATTAGSTTAPYRTITYALQQVRPGSVTVIQLQPGTYTQETGETFPLVLPAGTILRGNEADKGSTTSVIGGGPFISPTFARQSAAIVAGKSTEVRGLTVTNPLTRGTGVWIETSNPTVENNTFTRNNREGVFVSGVAEPLIFNNVFVENGGNGISVANKAKGQIRSNVFQNTGFGLAIGGAAAPLVSGNQVTKNVDGFYINDGAAPILRNNVIEENTRDGIVVTIAAKPNLGDNSQAGNNVIRNNQRFDLNNATKGPVYLVGNTIDEKKIAGLFEFAPPPIAGQPSIFPDVTGHWAQPFIEAMAKAEIISGFPGGVFRPNDPVTRVQFAAIINKAFNPPAVKPGKEFSDINTSFWGYQAIQTAVRGGFMQGYPEGDFRPAEPIPRAQVLVALGAGLSYPDGNLASLNRFQDARQIPSWATGRVAAATDRSVVVNYPSLALLNPTRPATRGEVAAIVYQAMVDAGKAPPIESPYIVLGNQ</sequence>
<evidence type="ECO:0000259" key="1">
    <source>
        <dbReference type="PROSITE" id="PS51272"/>
    </source>
</evidence>
<dbReference type="InterPro" id="IPR001119">
    <property type="entry name" value="SLH_dom"/>
</dbReference>
<dbReference type="PANTHER" id="PTHR43308:SF5">
    <property type="entry name" value="S-LAYER PROTEIN _ PEPTIDOGLYCAN ENDO-BETA-N-ACETYLGLUCOSAMINIDASE"/>
    <property type="match status" value="1"/>
</dbReference>
<gene>
    <name evidence="2" type="ORF">ENR64_18270</name>
</gene>
<dbReference type="EMBL" id="DSRU01000260">
    <property type="protein sequence ID" value="HFM99664.1"/>
    <property type="molecule type" value="Genomic_DNA"/>
</dbReference>
<dbReference type="Pfam" id="PF00395">
    <property type="entry name" value="SLH"/>
    <property type="match status" value="3"/>
</dbReference>
<name>A0A7C3KFF3_9CYAN</name>
<dbReference type="InterPro" id="IPR006626">
    <property type="entry name" value="PbH1"/>
</dbReference>
<dbReference type="NCBIfam" id="TIGR03804">
    <property type="entry name" value="para_beta_helix"/>
    <property type="match status" value="2"/>
</dbReference>
<organism evidence="2">
    <name type="scientific">Oscillatoriales cyanobacterium SpSt-418</name>
    <dbReference type="NCBI Taxonomy" id="2282169"/>
    <lineage>
        <taxon>Bacteria</taxon>
        <taxon>Bacillati</taxon>
        <taxon>Cyanobacteriota</taxon>
        <taxon>Cyanophyceae</taxon>
        <taxon>Oscillatoriophycideae</taxon>
        <taxon>Oscillatoriales</taxon>
    </lineage>
</organism>
<feature type="domain" description="SLH" evidence="1">
    <location>
        <begin position="467"/>
        <end position="531"/>
    </location>
</feature>
<protein>
    <submittedName>
        <fullName evidence="2">DUF1565 domain-containing protein</fullName>
    </submittedName>
</protein>
<feature type="domain" description="SLH" evidence="1">
    <location>
        <begin position="344"/>
        <end position="407"/>
    </location>
</feature>
<dbReference type="Pfam" id="PF07602">
    <property type="entry name" value="DUF1565"/>
    <property type="match status" value="1"/>
</dbReference>
<dbReference type="Gene3D" id="3.30.1910.20">
    <property type="entry name" value="asparaginyl-tRNA synthetase, N-terminal domain"/>
    <property type="match status" value="1"/>
</dbReference>
<reference evidence="2" key="1">
    <citation type="journal article" date="2020" name="mSystems">
        <title>Genome- and Community-Level Interaction Insights into Carbon Utilization and Element Cycling Functions of Hydrothermarchaeota in Hydrothermal Sediment.</title>
        <authorList>
            <person name="Zhou Z."/>
            <person name="Liu Y."/>
            <person name="Xu W."/>
            <person name="Pan J."/>
            <person name="Luo Z.H."/>
            <person name="Li M."/>
        </authorList>
    </citation>
    <scope>NUCLEOTIDE SEQUENCE [LARGE SCALE GENOMIC DNA]</scope>
    <source>
        <strain evidence="2">SpSt-418</strain>
    </source>
</reference>
<dbReference type="PANTHER" id="PTHR43308">
    <property type="entry name" value="OUTER MEMBRANE PROTEIN ALPHA-RELATED"/>
    <property type="match status" value="1"/>
</dbReference>
<dbReference type="SUPFAM" id="SSF51126">
    <property type="entry name" value="Pectin lyase-like"/>
    <property type="match status" value="1"/>
</dbReference>
<dbReference type="SMART" id="SM00710">
    <property type="entry name" value="PbH1"/>
    <property type="match status" value="5"/>
</dbReference>
<dbReference type="Gene3D" id="2.160.20.10">
    <property type="entry name" value="Single-stranded right-handed beta-helix, Pectin lyase-like"/>
    <property type="match status" value="1"/>
</dbReference>
<dbReference type="PROSITE" id="PS51272">
    <property type="entry name" value="SLH"/>
    <property type="match status" value="3"/>
</dbReference>
<feature type="domain" description="SLH" evidence="1">
    <location>
        <begin position="408"/>
        <end position="466"/>
    </location>
</feature>
<dbReference type="InterPro" id="IPR011459">
    <property type="entry name" value="DUF1565"/>
</dbReference>
<accession>A0A7C3KFF3</accession>
<comment type="caution">
    <text evidence="2">The sequence shown here is derived from an EMBL/GenBank/DDBJ whole genome shotgun (WGS) entry which is preliminary data.</text>
</comment>
<dbReference type="InterPro" id="IPR012334">
    <property type="entry name" value="Pectin_lyas_fold"/>
</dbReference>